<dbReference type="Pfam" id="PF25873">
    <property type="entry name" value="WHD_MalT"/>
    <property type="match status" value="1"/>
</dbReference>
<dbReference type="PROSITE" id="PS50043">
    <property type="entry name" value="HTH_LUXR_2"/>
    <property type="match status" value="1"/>
</dbReference>
<keyword evidence="3" id="KW-0804">Transcription</keyword>
<feature type="domain" description="HTH luxR-type" evidence="4">
    <location>
        <begin position="853"/>
        <end position="918"/>
    </location>
</feature>
<sequence>MSNVIARDAPLLITTKFSPPRLTRTPVYREEASEQLSCVLTRAVALVTAPAGFGKTTLLTSWRTQLQAKNMIVAWLTLDQDDNDETRFIDYLIGTLAAALGHLADEIPEFQNAGKVVSVRVYLTSIINALDKLGREVALILDDYEKITDPKVHDLLAFLLRHIPANLHIVAASRTEPPIPLAALRARDQLVEIKTELMRFGVGDTQTFFANAISANLSFDEIRALHDATEGWGVGLQLVTLLMPRYPDVSGLISSFTRHSRVLAEYLSENVLTQIPVSTVDFMMRTSILNRLNGSLCARLTGVVNASETLEWLVKQNLFLQPLDEDGQWYSYHGLFADFLRTELRRRLPFECERLHLSAAQWFSEQEYWTEAVRHALAADRVDLAAEWMELCALGELRSGRVRNFLGWLQKLPADLLKQRFSLRIAQIWALILTVQTKAARALAREVEDQLSDAQLPNEDEFRRILRAQRVSILSMQDQITEALELGKTVWQERFPDGLNPRQGFDWTDEAFLNAMLHLHRKAGELEAARQVVLFYRPGHEVAQNLLMMSYRSGLFAALDILEKQMHGAAQRLESALEICERYAGRRSASATFMAASLAGIYYEWNRLDAVEELLANRCDVIDDVCFIEPTRTAYLSLVRIRISKGQLDAAWSILNHTETLAENRDWLGLAAACIVERIRLQLLENHVAAAEQSCIRLDVISVQSLQSDLNRVDVEMMAAGARGRLLLHMERFSEAELLLSTVVSLKRKNCRAVTPYEIAQIEVLLAVALYRSGKAEEAQACLGRVLELTIPAGIIRLLVDEGTAIVPILEARATEEGEASPDAEYYSRIFGAIGIDAPFKAWRLIECSEPALSLDPNTLSQRESVILELLMENSSNKQIAKSLFITPETVKWHLKNIYQKLGVCDRRQAAGIGRHLLG</sequence>
<protein>
    <submittedName>
        <fullName evidence="5">HTH-type transcriptional regulator MalT</fullName>
    </submittedName>
</protein>
<dbReference type="GO" id="GO:0003677">
    <property type="term" value="F:DNA binding"/>
    <property type="evidence" value="ECO:0007669"/>
    <property type="project" value="UniProtKB-KW"/>
</dbReference>
<name>A0A5E7V7N2_PSEFL</name>
<dbReference type="PRINTS" id="PR00038">
    <property type="entry name" value="HTHLUXR"/>
</dbReference>
<dbReference type="Gene3D" id="3.40.50.300">
    <property type="entry name" value="P-loop containing nucleotide triphosphate hydrolases"/>
    <property type="match status" value="1"/>
</dbReference>
<dbReference type="InterPro" id="IPR041617">
    <property type="entry name" value="TPR_MalT"/>
</dbReference>
<dbReference type="OrthoDB" id="1123107at2"/>
<accession>A0A5E7V7N2</accession>
<dbReference type="EMBL" id="CABVJF010000017">
    <property type="protein sequence ID" value="VVQ15654.1"/>
    <property type="molecule type" value="Genomic_DNA"/>
</dbReference>
<dbReference type="GO" id="GO:0006355">
    <property type="term" value="P:regulation of DNA-templated transcription"/>
    <property type="evidence" value="ECO:0007669"/>
    <property type="project" value="InterPro"/>
</dbReference>
<evidence type="ECO:0000256" key="2">
    <source>
        <dbReference type="ARBA" id="ARBA00023125"/>
    </source>
</evidence>
<dbReference type="Gene3D" id="1.10.10.10">
    <property type="entry name" value="Winged helix-like DNA-binding domain superfamily/Winged helix DNA-binding domain"/>
    <property type="match status" value="1"/>
</dbReference>
<evidence type="ECO:0000313" key="5">
    <source>
        <dbReference type="EMBL" id="VVQ15654.1"/>
    </source>
</evidence>
<keyword evidence="2" id="KW-0238">DNA-binding</keyword>
<dbReference type="PANTHER" id="PTHR44688:SF16">
    <property type="entry name" value="DNA-BINDING TRANSCRIPTIONAL ACTIVATOR DEVR_DOSR"/>
    <property type="match status" value="1"/>
</dbReference>
<dbReference type="SUPFAM" id="SSF48452">
    <property type="entry name" value="TPR-like"/>
    <property type="match status" value="1"/>
</dbReference>
<dbReference type="AlphaFoldDB" id="A0A5E7V7N2"/>
<dbReference type="InterPro" id="IPR000792">
    <property type="entry name" value="Tscrpt_reg_LuxR_C"/>
</dbReference>
<reference evidence="5 6" key="1">
    <citation type="submission" date="2019-09" db="EMBL/GenBank/DDBJ databases">
        <authorList>
            <person name="Chandra G."/>
            <person name="Truman W A."/>
        </authorList>
    </citation>
    <scope>NUCLEOTIDE SEQUENCE [LARGE SCALE GENOMIC DNA]</scope>
    <source>
        <strain evidence="5">PS928</strain>
    </source>
</reference>
<dbReference type="CDD" id="cd06170">
    <property type="entry name" value="LuxR_C_like"/>
    <property type="match status" value="1"/>
</dbReference>
<evidence type="ECO:0000313" key="6">
    <source>
        <dbReference type="Proteomes" id="UP000381378"/>
    </source>
</evidence>
<dbReference type="RefSeq" id="WP_150787214.1">
    <property type="nucleotide sequence ID" value="NZ_CABVJF010000017.1"/>
</dbReference>
<dbReference type="InterPro" id="IPR011990">
    <property type="entry name" value="TPR-like_helical_dom_sf"/>
</dbReference>
<dbReference type="SMART" id="SM00421">
    <property type="entry name" value="HTH_LUXR"/>
    <property type="match status" value="1"/>
</dbReference>
<dbReference type="PANTHER" id="PTHR44688">
    <property type="entry name" value="DNA-BINDING TRANSCRIPTIONAL ACTIVATOR DEVR_DOSR"/>
    <property type="match status" value="1"/>
</dbReference>
<dbReference type="Proteomes" id="UP000381378">
    <property type="component" value="Unassembled WGS sequence"/>
</dbReference>
<dbReference type="InterPro" id="IPR059106">
    <property type="entry name" value="WHD_MalT"/>
</dbReference>
<evidence type="ECO:0000256" key="3">
    <source>
        <dbReference type="ARBA" id="ARBA00023163"/>
    </source>
</evidence>
<dbReference type="SUPFAM" id="SSF52540">
    <property type="entry name" value="P-loop containing nucleoside triphosphate hydrolases"/>
    <property type="match status" value="1"/>
</dbReference>
<dbReference type="SUPFAM" id="SSF46894">
    <property type="entry name" value="C-terminal effector domain of the bipartite response regulators"/>
    <property type="match status" value="1"/>
</dbReference>
<organism evidence="5 6">
    <name type="scientific">Pseudomonas fluorescens</name>
    <dbReference type="NCBI Taxonomy" id="294"/>
    <lineage>
        <taxon>Bacteria</taxon>
        <taxon>Pseudomonadati</taxon>
        <taxon>Pseudomonadota</taxon>
        <taxon>Gammaproteobacteria</taxon>
        <taxon>Pseudomonadales</taxon>
        <taxon>Pseudomonadaceae</taxon>
        <taxon>Pseudomonas</taxon>
    </lineage>
</organism>
<dbReference type="Pfam" id="PF17874">
    <property type="entry name" value="TPR_MalT"/>
    <property type="match status" value="1"/>
</dbReference>
<keyword evidence="1" id="KW-0805">Transcription regulation</keyword>
<proteinExistence type="predicted"/>
<dbReference type="InterPro" id="IPR027417">
    <property type="entry name" value="P-loop_NTPase"/>
</dbReference>
<gene>
    <name evidence="5" type="primary">malT_4</name>
    <name evidence="5" type="ORF">PS928_04289</name>
</gene>
<dbReference type="Pfam" id="PF00196">
    <property type="entry name" value="GerE"/>
    <property type="match status" value="1"/>
</dbReference>
<dbReference type="InterPro" id="IPR036388">
    <property type="entry name" value="WH-like_DNA-bd_sf"/>
</dbReference>
<dbReference type="Gene3D" id="1.25.40.10">
    <property type="entry name" value="Tetratricopeptide repeat domain"/>
    <property type="match status" value="1"/>
</dbReference>
<evidence type="ECO:0000256" key="1">
    <source>
        <dbReference type="ARBA" id="ARBA00023015"/>
    </source>
</evidence>
<dbReference type="InterPro" id="IPR016032">
    <property type="entry name" value="Sig_transdc_resp-reg_C-effctor"/>
</dbReference>
<evidence type="ECO:0000259" key="4">
    <source>
        <dbReference type="PROSITE" id="PS50043"/>
    </source>
</evidence>